<accession>A0A175R710</accession>
<dbReference type="STRING" id="401562.NS365_16335"/>
<evidence type="ECO:0000256" key="6">
    <source>
        <dbReference type="SAM" id="MobiDB-lite"/>
    </source>
</evidence>
<keyword evidence="5 7" id="KW-0472">Membrane</keyword>
<dbReference type="Proteomes" id="UP000078272">
    <property type="component" value="Unassembled WGS sequence"/>
</dbReference>
<feature type="transmembrane region" description="Helical" evidence="7">
    <location>
        <begin position="220"/>
        <end position="246"/>
    </location>
</feature>
<feature type="compositionally biased region" description="Low complexity" evidence="6">
    <location>
        <begin position="51"/>
        <end position="62"/>
    </location>
</feature>
<comment type="caution">
    <text evidence="8">The sequence shown here is derived from an EMBL/GenBank/DDBJ whole genome shotgun (WGS) entry which is preliminary data.</text>
</comment>
<dbReference type="AlphaFoldDB" id="A0A175R710"/>
<feature type="transmembrane region" description="Helical" evidence="7">
    <location>
        <begin position="12"/>
        <end position="32"/>
    </location>
</feature>
<feature type="transmembrane region" description="Helical" evidence="7">
    <location>
        <begin position="177"/>
        <end position="200"/>
    </location>
</feature>
<name>A0A175R710_9HYPH</name>
<evidence type="ECO:0000256" key="7">
    <source>
        <dbReference type="SAM" id="Phobius"/>
    </source>
</evidence>
<evidence type="ECO:0000313" key="8">
    <source>
        <dbReference type="EMBL" id="KTQ95259.1"/>
    </source>
</evidence>
<evidence type="ECO:0000256" key="5">
    <source>
        <dbReference type="ARBA" id="ARBA00023136"/>
    </source>
</evidence>
<keyword evidence="3 7" id="KW-0812">Transmembrane</keyword>
<feature type="region of interest" description="Disordered" evidence="6">
    <location>
        <begin position="42"/>
        <end position="84"/>
    </location>
</feature>
<evidence type="ECO:0000256" key="1">
    <source>
        <dbReference type="ARBA" id="ARBA00004651"/>
    </source>
</evidence>
<feature type="transmembrane region" description="Helical" evidence="7">
    <location>
        <begin position="258"/>
        <end position="281"/>
    </location>
</feature>
<dbReference type="EMBL" id="LDPZ01000023">
    <property type="protein sequence ID" value="KTQ95259.1"/>
    <property type="molecule type" value="Genomic_DNA"/>
</dbReference>
<dbReference type="NCBIfam" id="TIGR00765">
    <property type="entry name" value="yihY_not_rbn"/>
    <property type="match status" value="1"/>
</dbReference>
<dbReference type="PANTHER" id="PTHR30213:SF0">
    <property type="entry name" value="UPF0761 MEMBRANE PROTEIN YIHY"/>
    <property type="match status" value="1"/>
</dbReference>
<feature type="transmembrane region" description="Helical" evidence="7">
    <location>
        <begin position="293"/>
        <end position="315"/>
    </location>
</feature>
<reference evidence="8 9" key="1">
    <citation type="journal article" date="2016" name="Front. Microbiol.">
        <title>Genomic Resource of Rice Seed Associated Bacteria.</title>
        <authorList>
            <person name="Midha S."/>
            <person name="Bansal K."/>
            <person name="Sharma S."/>
            <person name="Kumar N."/>
            <person name="Patil P.P."/>
            <person name="Chaudhry V."/>
            <person name="Patil P.B."/>
        </authorList>
    </citation>
    <scope>NUCLEOTIDE SEQUENCE [LARGE SCALE GENOMIC DNA]</scope>
    <source>
        <strain evidence="8 9">NS226</strain>
    </source>
</reference>
<dbReference type="InterPro" id="IPR017039">
    <property type="entry name" value="Virul_fac_BrkB"/>
</dbReference>
<organism evidence="8 9">
    <name type="scientific">Aureimonas ureilytica</name>
    <dbReference type="NCBI Taxonomy" id="401562"/>
    <lineage>
        <taxon>Bacteria</taxon>
        <taxon>Pseudomonadati</taxon>
        <taxon>Pseudomonadota</taxon>
        <taxon>Alphaproteobacteria</taxon>
        <taxon>Hyphomicrobiales</taxon>
        <taxon>Aurantimonadaceae</taxon>
        <taxon>Aureimonas</taxon>
    </lineage>
</organism>
<evidence type="ECO:0000256" key="4">
    <source>
        <dbReference type="ARBA" id="ARBA00022989"/>
    </source>
</evidence>
<dbReference type="PATRIC" id="fig|401562.3.peg.1920"/>
<dbReference type="Pfam" id="PF03631">
    <property type="entry name" value="Virul_fac_BrkB"/>
    <property type="match status" value="1"/>
</dbReference>
<dbReference type="OrthoDB" id="9781030at2"/>
<comment type="subcellular location">
    <subcellularLocation>
        <location evidence="1">Cell membrane</location>
        <topology evidence="1">Multi-pass membrane protein</topology>
    </subcellularLocation>
</comment>
<sequence length="387" mass="41096">MSGDTQRKHSATGNIILGLASAGALTVLGFIAGKSGGARERGWPGVAGGKDASAAWSDDPASGQGGKTSVAMGDSAHGRAAQKPTAIPAKGWKDVLWRTYEEFSNDRLMLVAAGVTFYVLLALFPAITAFISIYGLFSDPASVRDQLQGLQGVLPGGALQIIGEQLQRITSQESAKLGFGMIFGLGVALWSANAGMKTLFDAMNIVYEEEEKRGFIKLTLITLGFTLGTIVALIVALTGVVVLPIVLEFLHLGSLETVLLVLRWPILLVLVALGLSIIYRVGPSRSAARWRWIAPGSLFAAALWVVFSLLFSWYAQNFGSYDETYGSLGAAIGFMTWIWISTIVVLIGAELNAEMEHQTAIDSTTHAARPMGQRGATMADTLGETKG</sequence>
<proteinExistence type="predicted"/>
<evidence type="ECO:0000256" key="3">
    <source>
        <dbReference type="ARBA" id="ARBA00022692"/>
    </source>
</evidence>
<dbReference type="PANTHER" id="PTHR30213">
    <property type="entry name" value="INNER MEMBRANE PROTEIN YHJD"/>
    <property type="match status" value="1"/>
</dbReference>
<evidence type="ECO:0000256" key="2">
    <source>
        <dbReference type="ARBA" id="ARBA00022475"/>
    </source>
</evidence>
<gene>
    <name evidence="8" type="ORF">NS226_11910</name>
</gene>
<dbReference type="RefSeq" id="WP_058635167.1">
    <property type="nucleotide sequence ID" value="NZ_LDPZ01000023.1"/>
</dbReference>
<dbReference type="GO" id="GO:0005886">
    <property type="term" value="C:plasma membrane"/>
    <property type="evidence" value="ECO:0007669"/>
    <property type="project" value="UniProtKB-SubCell"/>
</dbReference>
<keyword evidence="4 7" id="KW-1133">Transmembrane helix</keyword>
<feature type="transmembrane region" description="Helical" evidence="7">
    <location>
        <begin position="327"/>
        <end position="349"/>
    </location>
</feature>
<feature type="transmembrane region" description="Helical" evidence="7">
    <location>
        <begin position="108"/>
        <end position="137"/>
    </location>
</feature>
<protein>
    <submittedName>
        <fullName evidence="8">Membrane protein</fullName>
    </submittedName>
</protein>
<keyword evidence="2" id="KW-1003">Cell membrane</keyword>
<evidence type="ECO:0000313" key="9">
    <source>
        <dbReference type="Proteomes" id="UP000078272"/>
    </source>
</evidence>